<sequence length="146" mass="17015">EVKIIGVRKCQPKQNNEILNKGKEKIINSGQIIDHKNKIEEENNNNDPFISIKKTLDQLSKQMKYFNSGYNKKKEIIPIIKEKQKKNNQIKNRTLKNNEEKQLTESSKELISEQKICENSQLTNKSSENSQLTINTNLLNENNNNF</sequence>
<comment type="caution">
    <text evidence="1">The sequence shown here is derived from an EMBL/GenBank/DDBJ whole genome shotgun (WGS) entry which is preliminary data.</text>
</comment>
<proteinExistence type="predicted"/>
<dbReference type="EMBL" id="JABEBT010000018">
    <property type="protein sequence ID" value="KAF7637623.1"/>
    <property type="molecule type" value="Genomic_DNA"/>
</dbReference>
<keyword evidence="2" id="KW-1185">Reference proteome</keyword>
<evidence type="ECO:0000313" key="1">
    <source>
        <dbReference type="EMBL" id="KAF7637623.1"/>
    </source>
</evidence>
<gene>
    <name evidence="1" type="ORF">Mgra_00002881</name>
</gene>
<reference evidence="1" key="1">
    <citation type="journal article" date="2020" name="Ecol. Evol.">
        <title>Genome structure and content of the rice root-knot nematode (Meloidogyne graminicola).</title>
        <authorList>
            <person name="Phan N.T."/>
            <person name="Danchin E.G.J."/>
            <person name="Klopp C."/>
            <person name="Perfus-Barbeoch L."/>
            <person name="Kozlowski D.K."/>
            <person name="Koutsovoulos G.D."/>
            <person name="Lopez-Roques C."/>
            <person name="Bouchez O."/>
            <person name="Zahm M."/>
            <person name="Besnard G."/>
            <person name="Bellafiore S."/>
        </authorList>
    </citation>
    <scope>NUCLEOTIDE SEQUENCE</scope>
    <source>
        <strain evidence="1">VN-18</strain>
    </source>
</reference>
<organism evidence="1 2">
    <name type="scientific">Meloidogyne graminicola</name>
    <dbReference type="NCBI Taxonomy" id="189291"/>
    <lineage>
        <taxon>Eukaryota</taxon>
        <taxon>Metazoa</taxon>
        <taxon>Ecdysozoa</taxon>
        <taxon>Nematoda</taxon>
        <taxon>Chromadorea</taxon>
        <taxon>Rhabditida</taxon>
        <taxon>Tylenchina</taxon>
        <taxon>Tylenchomorpha</taxon>
        <taxon>Tylenchoidea</taxon>
        <taxon>Meloidogynidae</taxon>
        <taxon>Meloidogyninae</taxon>
        <taxon>Meloidogyne</taxon>
    </lineage>
</organism>
<protein>
    <submittedName>
        <fullName evidence="1">Uncharacterized protein</fullName>
    </submittedName>
</protein>
<dbReference type="AlphaFoldDB" id="A0A8S9ZV89"/>
<feature type="non-terminal residue" evidence="1">
    <location>
        <position position="146"/>
    </location>
</feature>
<feature type="non-terminal residue" evidence="1">
    <location>
        <position position="1"/>
    </location>
</feature>
<name>A0A8S9ZV89_9BILA</name>
<evidence type="ECO:0000313" key="2">
    <source>
        <dbReference type="Proteomes" id="UP000605970"/>
    </source>
</evidence>
<dbReference type="Proteomes" id="UP000605970">
    <property type="component" value="Unassembled WGS sequence"/>
</dbReference>
<accession>A0A8S9ZV89</accession>